<evidence type="ECO:0000256" key="7">
    <source>
        <dbReference type="SAM" id="Phobius"/>
    </source>
</evidence>
<keyword evidence="4 7" id="KW-1133">Transmembrane helix</keyword>
<feature type="transmembrane region" description="Helical" evidence="7">
    <location>
        <begin position="198"/>
        <end position="220"/>
    </location>
</feature>
<dbReference type="RefSeq" id="WP_091945164.1">
    <property type="nucleotide sequence ID" value="NZ_FOEE01000009.1"/>
</dbReference>
<keyword evidence="9" id="KW-1185">Reference proteome</keyword>
<feature type="transmembrane region" description="Helical" evidence="7">
    <location>
        <begin position="167"/>
        <end position="186"/>
    </location>
</feature>
<accession>A0A1H8UUL0</accession>
<dbReference type="GO" id="GO:0005886">
    <property type="term" value="C:plasma membrane"/>
    <property type="evidence" value="ECO:0007669"/>
    <property type="project" value="TreeGrafter"/>
</dbReference>
<dbReference type="InterPro" id="IPR024002">
    <property type="entry name" value="For/NO2_transpt_CS"/>
</dbReference>
<proteinExistence type="inferred from homology"/>
<evidence type="ECO:0000256" key="4">
    <source>
        <dbReference type="ARBA" id="ARBA00022989"/>
    </source>
</evidence>
<feature type="transmembrane region" description="Helical" evidence="7">
    <location>
        <begin position="61"/>
        <end position="85"/>
    </location>
</feature>
<dbReference type="InterPro" id="IPR000292">
    <property type="entry name" value="For/NO2_transpt"/>
</dbReference>
<evidence type="ECO:0000313" key="9">
    <source>
        <dbReference type="Proteomes" id="UP000198960"/>
    </source>
</evidence>
<dbReference type="OrthoDB" id="9786493at2"/>
<comment type="subcellular location">
    <subcellularLocation>
        <location evidence="1">Membrane</location>
        <topology evidence="1">Multi-pass membrane protein</topology>
    </subcellularLocation>
</comment>
<keyword evidence="3 7" id="KW-0812">Transmembrane</keyword>
<sequence>MTDKQPPEIAQAAAEAGAKKVHRTWDRVLVSAFLAGAYISFGALVAITVSSGLDPETWGTLPTLFMGAAFTLGLVLVLVAGSDLATGNMMLVPLGAMQGRIRGADVVRNLTLVLLGNLLGALFVAFFLAVQTGVIGHAGEAGSPGLTFERLAGIASAKATGESYWQVFLRGVGCNWLVCLAVWMSLATTTVSGKILAIFFPIMAFVAMGFDHVVANMFFLPAAIFADVDGLTWGDTLLNWLFAGLGNLVGAVVFVATSYWYLFLKDEPAQAPAHGGETAERA</sequence>
<dbReference type="PANTHER" id="PTHR30520:SF6">
    <property type="entry name" value="FORMATE_NITRATE FAMILY TRANSPORTER (EUROFUNG)"/>
    <property type="match status" value="1"/>
</dbReference>
<feature type="transmembrane region" description="Helical" evidence="7">
    <location>
        <begin position="240"/>
        <end position="262"/>
    </location>
</feature>
<evidence type="ECO:0000256" key="5">
    <source>
        <dbReference type="ARBA" id="ARBA00023136"/>
    </source>
</evidence>
<dbReference type="Gene3D" id="1.20.1080.10">
    <property type="entry name" value="Glycerol uptake facilitator protein"/>
    <property type="match status" value="1"/>
</dbReference>
<evidence type="ECO:0000256" key="2">
    <source>
        <dbReference type="ARBA" id="ARBA00022448"/>
    </source>
</evidence>
<comment type="similarity">
    <text evidence="6">Belongs to the FNT transporter (TC 1.A.16) family.</text>
</comment>
<feature type="transmembrane region" description="Helical" evidence="7">
    <location>
        <begin position="28"/>
        <end position="49"/>
    </location>
</feature>
<evidence type="ECO:0000256" key="1">
    <source>
        <dbReference type="ARBA" id="ARBA00004141"/>
    </source>
</evidence>
<dbReference type="STRING" id="673521.SAMN05660991_03094"/>
<feature type="transmembrane region" description="Helical" evidence="7">
    <location>
        <begin position="106"/>
        <end position="130"/>
    </location>
</feature>
<evidence type="ECO:0000256" key="6">
    <source>
        <dbReference type="ARBA" id="ARBA00049660"/>
    </source>
</evidence>
<organism evidence="8 9">
    <name type="scientific">Trujillonella endophytica</name>
    <dbReference type="NCBI Taxonomy" id="673521"/>
    <lineage>
        <taxon>Bacteria</taxon>
        <taxon>Bacillati</taxon>
        <taxon>Actinomycetota</taxon>
        <taxon>Actinomycetes</taxon>
        <taxon>Geodermatophilales</taxon>
        <taxon>Geodermatophilaceae</taxon>
        <taxon>Trujillonella</taxon>
    </lineage>
</organism>
<keyword evidence="2" id="KW-0813">Transport</keyword>
<dbReference type="PANTHER" id="PTHR30520">
    <property type="entry name" value="FORMATE TRANSPORTER-RELATED"/>
    <property type="match status" value="1"/>
</dbReference>
<name>A0A1H8UUL0_9ACTN</name>
<reference evidence="9" key="1">
    <citation type="submission" date="2016-10" db="EMBL/GenBank/DDBJ databases">
        <authorList>
            <person name="Varghese N."/>
            <person name="Submissions S."/>
        </authorList>
    </citation>
    <scope>NUCLEOTIDE SEQUENCE [LARGE SCALE GENOMIC DNA]</scope>
    <source>
        <strain evidence="9">DSM 45413</strain>
    </source>
</reference>
<dbReference type="GO" id="GO:0015499">
    <property type="term" value="F:formate transmembrane transporter activity"/>
    <property type="evidence" value="ECO:0007669"/>
    <property type="project" value="TreeGrafter"/>
</dbReference>
<gene>
    <name evidence="8" type="ORF">SAMN05660991_03094</name>
</gene>
<protein>
    <submittedName>
        <fullName evidence="8">Formate/nitrite transporter</fullName>
    </submittedName>
</protein>
<dbReference type="EMBL" id="FOEE01000009">
    <property type="protein sequence ID" value="SEP06614.1"/>
    <property type="molecule type" value="Genomic_DNA"/>
</dbReference>
<keyword evidence="5 7" id="KW-0472">Membrane</keyword>
<dbReference type="AlphaFoldDB" id="A0A1H8UUL0"/>
<evidence type="ECO:0000256" key="3">
    <source>
        <dbReference type="ARBA" id="ARBA00022692"/>
    </source>
</evidence>
<evidence type="ECO:0000313" key="8">
    <source>
        <dbReference type="EMBL" id="SEP06614.1"/>
    </source>
</evidence>
<dbReference type="Pfam" id="PF01226">
    <property type="entry name" value="Form_Nir_trans"/>
    <property type="match status" value="1"/>
</dbReference>
<dbReference type="FunFam" id="1.20.1080.10:FF:000011">
    <property type="entry name" value="Formate family transporter"/>
    <property type="match status" value="1"/>
</dbReference>
<dbReference type="Proteomes" id="UP000198960">
    <property type="component" value="Unassembled WGS sequence"/>
</dbReference>
<dbReference type="InterPro" id="IPR023271">
    <property type="entry name" value="Aquaporin-like"/>
</dbReference>
<dbReference type="PROSITE" id="PS01006">
    <property type="entry name" value="FORMATE_NITRITE_TP_2"/>
    <property type="match status" value="1"/>
</dbReference>